<sequence>MRFAKLSDGLSDGIVTLSPLCLDDVDAHLAGGDERLVRWLSGMPSTRASVEAYIRHCREQWVTGGPLRSFGIRTVAETIVGTIDLRFDGEGLASGQVNVAYGLYPSWRGRGLATRAVDLVCQYAAEHGATEAVIKVEPENSASARVALRAGFAFVRRICEQDGTVFDRYERVLRAKMHADEVDIDEDLVRRLLRAQFPQWADLPIAPVRSAGTDNAMYRLGEDLAVRIPRIGWAIESLRTEQQWLPRIAAHLGVASPVPVGLGSPAEGFGWPWSVCRWVAGENPSAAEFVEPNRAVEDLADFITTLRATDPMGGPPAKRGAPLGEQDAEVRAALAALDGIIDVHAATAAWESALRVPPYAGPPMWFHGDLSRFNILTAQGRLTGVIDFGLMGVGDPSVDLIIAWNLLSAPARAQFRVAVGAADDDWMRGRGRALAIALIALPYYQDTNPPLAASARYAIGEVLADFRYGARPGC</sequence>
<proteinExistence type="inferred from homology"/>
<name>A0A0G2Q9I5_MYCBP</name>
<dbReference type="KEGG" id="mbb:BCG_3255c"/>
<evidence type="ECO:0000313" key="9">
    <source>
        <dbReference type="EMBL" id="CAL73337.1"/>
    </source>
</evidence>
<dbReference type="SMR" id="A0A0G2Q9I5"/>
<dbReference type="InterPro" id="IPR016181">
    <property type="entry name" value="Acyl_CoA_acyltransferase"/>
</dbReference>
<dbReference type="AlphaFoldDB" id="A0A0G2Q9I5"/>
<evidence type="ECO:0000256" key="1">
    <source>
        <dbReference type="ARBA" id="ARBA00001735"/>
    </source>
</evidence>
<evidence type="ECO:0000313" key="8">
    <source>
        <dbReference type="EMBL" id="CAL73244.1"/>
    </source>
</evidence>
<gene>
    <name evidence="8" type="ordered locus">BCG_3255c</name>
    <name evidence="9" type="ordered locus">BCG_3348c</name>
</gene>
<comment type="similarity">
    <text evidence="3">In the C-terminal section; belongs to the aminoglycoside phosphotransferase family.</text>
</comment>
<dbReference type="CDD" id="cd04301">
    <property type="entry name" value="NAT_SF"/>
    <property type="match status" value="1"/>
</dbReference>
<evidence type="ECO:0000259" key="7">
    <source>
        <dbReference type="PROSITE" id="PS51186"/>
    </source>
</evidence>
<evidence type="ECO:0000256" key="6">
    <source>
        <dbReference type="ARBA" id="ARBA00023268"/>
    </source>
</evidence>
<dbReference type="PANTHER" id="PTHR21310">
    <property type="entry name" value="AMINOGLYCOSIDE PHOSPHOTRANSFERASE-RELATED-RELATED"/>
    <property type="match status" value="1"/>
</dbReference>
<dbReference type="Pfam" id="PF01636">
    <property type="entry name" value="APH"/>
    <property type="match status" value="1"/>
</dbReference>
<dbReference type="EC" id="2.7.1.190" evidence="4"/>
<dbReference type="PANTHER" id="PTHR21310:SF42">
    <property type="entry name" value="BIFUNCTIONAL AAC_APH"/>
    <property type="match status" value="1"/>
</dbReference>
<dbReference type="InterPro" id="IPR000182">
    <property type="entry name" value="GNAT_dom"/>
</dbReference>
<dbReference type="RefSeq" id="WP_003416904.1">
    <property type="nucleotide sequence ID" value="NC_008769.1"/>
</dbReference>
<evidence type="ECO:0000256" key="5">
    <source>
        <dbReference type="ARBA" id="ARBA00014467"/>
    </source>
</evidence>
<reference evidence="8 10" key="1">
    <citation type="journal article" date="2007" name="Proc. Natl. Acad. Sci. U.S.A.">
        <title>Genome plasticity of BCG and impact on vaccine efficacy.</title>
        <authorList>
            <person name="Brosch R."/>
            <person name="Gordon S.V."/>
            <person name="Garnier T."/>
            <person name="Eiglmeier K."/>
            <person name="Frigui W."/>
            <person name="Valenti P."/>
            <person name="Dos Santos S."/>
            <person name="Duthoy S."/>
            <person name="Lacroix C."/>
            <person name="Garcia-Pelayo C."/>
            <person name="Inwald J.K."/>
            <person name="Golby P."/>
            <person name="Garcia J.N."/>
            <person name="Hewinson R.G."/>
            <person name="Behr M.A."/>
            <person name="Quail M.A."/>
            <person name="Churcher C."/>
            <person name="Barrell B.G."/>
            <person name="Parkhill J."/>
            <person name="Cole S.T."/>
        </authorList>
    </citation>
    <scope>NUCLEOTIDE SEQUENCE [LARGE SCALE GENOMIC DNA]</scope>
    <source>
        <strain evidence="10">BCG / Pasteur 1173P2</strain>
        <strain evidence="8">BCG Pasteur 1173P2</strain>
    </source>
</reference>
<dbReference type="PROSITE" id="PS51186">
    <property type="entry name" value="GNAT"/>
    <property type="match status" value="1"/>
</dbReference>
<evidence type="ECO:0000256" key="2">
    <source>
        <dbReference type="ARBA" id="ARBA00002498"/>
    </source>
</evidence>
<dbReference type="InterPro" id="IPR002575">
    <property type="entry name" value="Aminoglycoside_PTrfase"/>
</dbReference>
<evidence type="ECO:0000256" key="3">
    <source>
        <dbReference type="ARBA" id="ARBA00008487"/>
    </source>
</evidence>
<dbReference type="Pfam" id="PF13302">
    <property type="entry name" value="Acetyltransf_3"/>
    <property type="match status" value="1"/>
</dbReference>
<evidence type="ECO:0000256" key="4">
    <source>
        <dbReference type="ARBA" id="ARBA00011931"/>
    </source>
</evidence>
<dbReference type="InterPro" id="IPR011009">
    <property type="entry name" value="Kinase-like_dom_sf"/>
</dbReference>
<dbReference type="GO" id="GO:0016747">
    <property type="term" value="F:acyltransferase activity, transferring groups other than amino-acyl groups"/>
    <property type="evidence" value="ECO:0007669"/>
    <property type="project" value="InterPro"/>
</dbReference>
<dbReference type="Gene3D" id="3.40.630.30">
    <property type="match status" value="1"/>
</dbReference>
<dbReference type="SUPFAM" id="SSF55729">
    <property type="entry name" value="Acyl-CoA N-acyltransferases (Nat)"/>
    <property type="match status" value="1"/>
</dbReference>
<dbReference type="EMBL" id="AM408590">
    <property type="protein sequence ID" value="CAL73337.1"/>
    <property type="molecule type" value="Genomic_DNA"/>
</dbReference>
<protein>
    <recommendedName>
        <fullName evidence="5">Bifunctional AAC/APH</fullName>
        <ecNumber evidence="4">2.7.1.190</ecNumber>
    </recommendedName>
</protein>
<feature type="domain" description="N-acetyltransferase" evidence="7">
    <location>
        <begin position="15"/>
        <end position="175"/>
    </location>
</feature>
<comment type="function">
    <text evidence="2">Involved in resistance to gentamicin, tobramycin, and kanamycin. Tobramycin and kanamycin resistance is due to the ACC activity, specified by N-terminal region. The C-terminal region is a kinase that phosphorylates several 4,6-disubstituted aminoglycosides.</text>
</comment>
<dbReference type="EMBL" id="AM408590">
    <property type="protein sequence ID" value="CAL73244.1"/>
    <property type="molecule type" value="Genomic_DNA"/>
</dbReference>
<keyword evidence="8" id="KW-0808">Transferase</keyword>
<dbReference type="Gene3D" id="3.30.200.20">
    <property type="entry name" value="Phosphorylase Kinase, domain 1"/>
    <property type="match status" value="1"/>
</dbReference>
<organism evidence="8 10">
    <name type="scientific">Mycobacterium bovis (strain BCG / Pasteur 1173P2)</name>
    <dbReference type="NCBI Taxonomy" id="410289"/>
    <lineage>
        <taxon>Bacteria</taxon>
        <taxon>Bacillati</taxon>
        <taxon>Actinomycetota</taxon>
        <taxon>Actinomycetes</taxon>
        <taxon>Mycobacteriales</taxon>
        <taxon>Mycobacteriaceae</taxon>
        <taxon>Mycobacterium</taxon>
        <taxon>Mycobacterium tuberculosis complex</taxon>
    </lineage>
</organism>
<comment type="catalytic activity">
    <reaction evidence="1">
        <text>a gentamycin + GTP = a gentamycin 2''-phosphate + GDP + H(+)</text>
        <dbReference type="Rhea" id="RHEA:48872"/>
        <dbReference type="ChEBI" id="CHEBI:15378"/>
        <dbReference type="ChEBI" id="CHEBI:37565"/>
        <dbReference type="ChEBI" id="CHEBI:58189"/>
        <dbReference type="ChEBI" id="CHEBI:90218"/>
        <dbReference type="ChEBI" id="CHEBI:90219"/>
        <dbReference type="EC" id="2.7.1.190"/>
    </reaction>
</comment>
<dbReference type="Proteomes" id="UP000001472">
    <property type="component" value="Chromosome"/>
</dbReference>
<keyword evidence="6" id="KW-0511">Multifunctional enzyme</keyword>
<accession>A0A0G2Q9I5</accession>
<dbReference type="CDD" id="cd05155">
    <property type="entry name" value="APH_ChoK_like_1"/>
    <property type="match status" value="1"/>
</dbReference>
<dbReference type="InterPro" id="IPR051678">
    <property type="entry name" value="AGP_Transferase"/>
</dbReference>
<evidence type="ECO:0000313" key="10">
    <source>
        <dbReference type="Proteomes" id="UP000001472"/>
    </source>
</evidence>
<dbReference type="GO" id="GO:0034071">
    <property type="term" value="F:aminoglycoside phosphotransferase activity"/>
    <property type="evidence" value="ECO:0007669"/>
    <property type="project" value="UniProtKB-EC"/>
</dbReference>
<dbReference type="Gene3D" id="3.90.1200.10">
    <property type="match status" value="1"/>
</dbReference>
<dbReference type="HOGENOM" id="CLU_032895_0_0_11"/>
<dbReference type="SUPFAM" id="SSF56112">
    <property type="entry name" value="Protein kinase-like (PK-like)"/>
    <property type="match status" value="1"/>
</dbReference>
<dbReference type="KEGG" id="mbb:BCG_3348c"/>